<proteinExistence type="predicted"/>
<dbReference type="OrthoDB" id="258495at2759"/>
<gene>
    <name evidence="1" type="ORF">CUNI_LOCUS14422</name>
</gene>
<organism evidence="1 2">
    <name type="scientific">Candidula unifasciata</name>
    <dbReference type="NCBI Taxonomy" id="100452"/>
    <lineage>
        <taxon>Eukaryota</taxon>
        <taxon>Metazoa</taxon>
        <taxon>Spiralia</taxon>
        <taxon>Lophotrochozoa</taxon>
        <taxon>Mollusca</taxon>
        <taxon>Gastropoda</taxon>
        <taxon>Heterobranchia</taxon>
        <taxon>Euthyneura</taxon>
        <taxon>Panpulmonata</taxon>
        <taxon>Eupulmonata</taxon>
        <taxon>Stylommatophora</taxon>
        <taxon>Helicina</taxon>
        <taxon>Helicoidea</taxon>
        <taxon>Geomitridae</taxon>
        <taxon>Candidula</taxon>
    </lineage>
</organism>
<reference evidence="1" key="1">
    <citation type="submission" date="2021-04" db="EMBL/GenBank/DDBJ databases">
        <authorList>
            <consortium name="Molecular Ecology Group"/>
        </authorList>
    </citation>
    <scope>NUCLEOTIDE SEQUENCE</scope>
</reference>
<keyword evidence="2" id="KW-1185">Reference proteome</keyword>
<sequence length="53" mass="6077">LQPLLARYATFLVTHFFDSRLVSNDLKDTLVQALACFTCYPDTLKVLEELPMD</sequence>
<evidence type="ECO:0000313" key="1">
    <source>
        <dbReference type="EMBL" id="CAG5128864.1"/>
    </source>
</evidence>
<feature type="non-terminal residue" evidence="1">
    <location>
        <position position="53"/>
    </location>
</feature>
<protein>
    <submittedName>
        <fullName evidence="1">Uncharacterized protein</fullName>
    </submittedName>
</protein>
<dbReference type="EMBL" id="CAJHNH020003246">
    <property type="protein sequence ID" value="CAG5128864.1"/>
    <property type="molecule type" value="Genomic_DNA"/>
</dbReference>
<dbReference type="AlphaFoldDB" id="A0A8S3ZGZ2"/>
<evidence type="ECO:0000313" key="2">
    <source>
        <dbReference type="Proteomes" id="UP000678393"/>
    </source>
</evidence>
<accession>A0A8S3ZGZ2</accession>
<name>A0A8S3ZGZ2_9EUPU</name>
<feature type="non-terminal residue" evidence="1">
    <location>
        <position position="1"/>
    </location>
</feature>
<comment type="caution">
    <text evidence="1">The sequence shown here is derived from an EMBL/GenBank/DDBJ whole genome shotgun (WGS) entry which is preliminary data.</text>
</comment>
<dbReference type="Proteomes" id="UP000678393">
    <property type="component" value="Unassembled WGS sequence"/>
</dbReference>